<organism evidence="1 2">
    <name type="scientific">Oesophagostomum dentatum</name>
    <name type="common">Nodular worm</name>
    <dbReference type="NCBI Taxonomy" id="61180"/>
    <lineage>
        <taxon>Eukaryota</taxon>
        <taxon>Metazoa</taxon>
        <taxon>Ecdysozoa</taxon>
        <taxon>Nematoda</taxon>
        <taxon>Chromadorea</taxon>
        <taxon>Rhabditida</taxon>
        <taxon>Rhabditina</taxon>
        <taxon>Rhabditomorpha</taxon>
        <taxon>Strongyloidea</taxon>
        <taxon>Strongylidae</taxon>
        <taxon>Oesophagostomum</taxon>
    </lineage>
</organism>
<dbReference type="Proteomes" id="UP000053660">
    <property type="component" value="Unassembled WGS sequence"/>
</dbReference>
<gene>
    <name evidence="1" type="ORF">OESDEN_00676</name>
</gene>
<keyword evidence="2" id="KW-1185">Reference proteome</keyword>
<evidence type="ECO:0000313" key="1">
    <source>
        <dbReference type="EMBL" id="KHJ99335.1"/>
    </source>
</evidence>
<name>A0A0B1TV55_OESDE</name>
<dbReference type="OrthoDB" id="5789147at2759"/>
<sequence length="136" mass="15052">MFIVQSNQPNYCASTFASSSCHTEYDGEVESALQAVQAKGLGSLSRRLRRVGSNLSELPPCDHCDFDATQIELDFTSKQQQPVLVRIETPYGETGLLELSESTVEHVFRPTQHGCGNGIWKIAVIEAADMTRSMVW</sequence>
<accession>A0A0B1TV55</accession>
<protein>
    <submittedName>
        <fullName evidence="1">Uncharacterized protein</fullName>
    </submittedName>
</protein>
<reference evidence="1 2" key="1">
    <citation type="submission" date="2014-03" db="EMBL/GenBank/DDBJ databases">
        <title>Draft genome of the hookworm Oesophagostomum dentatum.</title>
        <authorList>
            <person name="Mitreva M."/>
        </authorList>
    </citation>
    <scope>NUCLEOTIDE SEQUENCE [LARGE SCALE GENOMIC DNA]</scope>
    <source>
        <strain evidence="1 2">OD-Hann</strain>
    </source>
</reference>
<evidence type="ECO:0000313" key="2">
    <source>
        <dbReference type="Proteomes" id="UP000053660"/>
    </source>
</evidence>
<proteinExistence type="predicted"/>
<dbReference type="AlphaFoldDB" id="A0A0B1TV55"/>
<dbReference type="EMBL" id="KN549226">
    <property type="protein sequence ID" value="KHJ99335.1"/>
    <property type="molecule type" value="Genomic_DNA"/>
</dbReference>